<dbReference type="PROSITE" id="PS50914">
    <property type="entry name" value="BON"/>
    <property type="match status" value="1"/>
</dbReference>
<evidence type="ECO:0000256" key="1">
    <source>
        <dbReference type="ARBA" id="ARBA00023122"/>
    </source>
</evidence>
<dbReference type="PROSITE" id="PS51371">
    <property type="entry name" value="CBS"/>
    <property type="match status" value="2"/>
</dbReference>
<evidence type="ECO:0000259" key="4">
    <source>
        <dbReference type="PROSITE" id="PS51371"/>
    </source>
</evidence>
<evidence type="ECO:0000256" key="2">
    <source>
        <dbReference type="PROSITE-ProRule" id="PRU00703"/>
    </source>
</evidence>
<comment type="caution">
    <text evidence="5">The sequence shown here is derived from an EMBL/GenBank/DDBJ whole genome shotgun (WGS) entry which is preliminary data.</text>
</comment>
<feature type="domain" description="BON" evidence="3">
    <location>
        <begin position="155"/>
        <end position="223"/>
    </location>
</feature>
<dbReference type="SMART" id="SM00116">
    <property type="entry name" value="CBS"/>
    <property type="match status" value="2"/>
</dbReference>
<dbReference type="RefSeq" id="WP_216839954.1">
    <property type="nucleotide sequence ID" value="NZ_JAFNJS010000012.1"/>
</dbReference>
<feature type="domain" description="CBS" evidence="4">
    <location>
        <begin position="7"/>
        <end position="63"/>
    </location>
</feature>
<dbReference type="CDD" id="cd04586">
    <property type="entry name" value="CBS_pair_BON_assoc"/>
    <property type="match status" value="1"/>
</dbReference>
<evidence type="ECO:0000313" key="5">
    <source>
        <dbReference type="EMBL" id="MFC3003498.1"/>
    </source>
</evidence>
<keyword evidence="6" id="KW-1185">Reference proteome</keyword>
<dbReference type="PANTHER" id="PTHR43080:SF26">
    <property type="entry name" value="REGULATORY PROTEIN"/>
    <property type="match status" value="1"/>
</dbReference>
<dbReference type="PIRSF" id="PIRSF036990">
    <property type="entry name" value="UCP036990_CBS_BON"/>
    <property type="match status" value="1"/>
</dbReference>
<sequence>MRIKELMTPDPVVVPPDMRVEALVRLLADRHLSGVFVVDAVGAPLGVVTEADLVRRLAPEDEEGHNWLARLVVNADRAASDYARAHGRCARDVMSPTLVSVEEDAPAAEAAQLMRERRIRRVAVMRGGRLVGVVSRADLLKAVAAKPDRLATETDDARIHRAIVTEMRRQPWADTELTAVMVTGGVVSFEGYCRSDEARRALRVLAERVEGVQRVEDQLKVGVPPTGAMFPGI</sequence>
<keyword evidence="1 2" id="KW-0129">CBS domain</keyword>
<organism evidence="5 6">
    <name type="scientific">Falsiroseomonas tokyonensis</name>
    <dbReference type="NCBI Taxonomy" id="430521"/>
    <lineage>
        <taxon>Bacteria</taxon>
        <taxon>Pseudomonadati</taxon>
        <taxon>Pseudomonadota</taxon>
        <taxon>Alphaproteobacteria</taxon>
        <taxon>Acetobacterales</taxon>
        <taxon>Roseomonadaceae</taxon>
        <taxon>Falsiroseomonas</taxon>
    </lineage>
</organism>
<dbReference type="Pfam" id="PF00571">
    <property type="entry name" value="CBS"/>
    <property type="match status" value="2"/>
</dbReference>
<evidence type="ECO:0000313" key="6">
    <source>
        <dbReference type="Proteomes" id="UP001595420"/>
    </source>
</evidence>
<feature type="domain" description="CBS" evidence="4">
    <location>
        <begin position="94"/>
        <end position="150"/>
    </location>
</feature>
<dbReference type="InterPro" id="IPR017080">
    <property type="entry name" value="UCP036990_CBS_BON"/>
</dbReference>
<dbReference type="InterPro" id="IPR000644">
    <property type="entry name" value="CBS_dom"/>
</dbReference>
<dbReference type="InterPro" id="IPR007055">
    <property type="entry name" value="BON_dom"/>
</dbReference>
<reference evidence="6" key="1">
    <citation type="journal article" date="2019" name="Int. J. Syst. Evol. Microbiol.">
        <title>The Global Catalogue of Microorganisms (GCM) 10K type strain sequencing project: providing services to taxonomists for standard genome sequencing and annotation.</title>
        <authorList>
            <consortium name="The Broad Institute Genomics Platform"/>
            <consortium name="The Broad Institute Genome Sequencing Center for Infectious Disease"/>
            <person name="Wu L."/>
            <person name="Ma J."/>
        </authorList>
    </citation>
    <scope>NUCLEOTIDE SEQUENCE [LARGE SCALE GENOMIC DNA]</scope>
    <source>
        <strain evidence="6">CGMCC 1.16855</strain>
    </source>
</reference>
<evidence type="ECO:0000259" key="3">
    <source>
        <dbReference type="PROSITE" id="PS50914"/>
    </source>
</evidence>
<proteinExistence type="predicted"/>
<dbReference type="InterPro" id="IPR051257">
    <property type="entry name" value="Diverse_CBS-Domain"/>
</dbReference>
<dbReference type="PANTHER" id="PTHR43080">
    <property type="entry name" value="CBS DOMAIN-CONTAINING PROTEIN CBSX3, MITOCHONDRIAL"/>
    <property type="match status" value="1"/>
</dbReference>
<name>A0ABV7C458_9PROT</name>
<protein>
    <submittedName>
        <fullName evidence="5">CBS domain-containing protein</fullName>
    </submittedName>
</protein>
<dbReference type="EMBL" id="JBHRSB010000012">
    <property type="protein sequence ID" value="MFC3003498.1"/>
    <property type="molecule type" value="Genomic_DNA"/>
</dbReference>
<dbReference type="Pfam" id="PF04972">
    <property type="entry name" value="BON"/>
    <property type="match status" value="1"/>
</dbReference>
<accession>A0ABV7C458</accession>
<gene>
    <name evidence="5" type="ORF">ACFOD3_26630</name>
</gene>
<dbReference type="Proteomes" id="UP001595420">
    <property type="component" value="Unassembled WGS sequence"/>
</dbReference>